<keyword evidence="3" id="KW-1185">Reference proteome</keyword>
<organism evidence="3">
    <name type="scientific">Caenorhabditis remanei</name>
    <name type="common">Caenorhabditis vulgaris</name>
    <dbReference type="NCBI Taxonomy" id="31234"/>
    <lineage>
        <taxon>Eukaryota</taxon>
        <taxon>Metazoa</taxon>
        <taxon>Ecdysozoa</taxon>
        <taxon>Nematoda</taxon>
        <taxon>Chromadorea</taxon>
        <taxon>Rhabditida</taxon>
        <taxon>Rhabditina</taxon>
        <taxon>Rhabditomorpha</taxon>
        <taxon>Rhabditoidea</taxon>
        <taxon>Rhabditidae</taxon>
        <taxon>Peloderinae</taxon>
        <taxon>Caenorhabditis</taxon>
    </lineage>
</organism>
<dbReference type="PANTHER" id="PTHR34005:SF1">
    <property type="entry name" value="PROTEIN CBG15054"/>
    <property type="match status" value="1"/>
</dbReference>
<dbReference type="InterPro" id="IPR001849">
    <property type="entry name" value="PH_domain"/>
</dbReference>
<dbReference type="OMA" id="SHEAGWI"/>
<dbReference type="AlphaFoldDB" id="E3M1D0"/>
<dbReference type="InterPro" id="IPR005514">
    <property type="entry name" value="DUF316"/>
</dbReference>
<dbReference type="InParanoid" id="E3M1D0"/>
<name>E3M1D0_CAERE</name>
<evidence type="ECO:0000313" key="3">
    <source>
        <dbReference type="Proteomes" id="UP000008281"/>
    </source>
</evidence>
<protein>
    <recommendedName>
        <fullName evidence="1">PH domain-containing protein</fullName>
    </recommendedName>
</protein>
<gene>
    <name evidence="2" type="ORF">CRE_06324</name>
</gene>
<proteinExistence type="predicted"/>
<dbReference type="EMBL" id="DS268421">
    <property type="protein sequence ID" value="EFO88638.1"/>
    <property type="molecule type" value="Genomic_DNA"/>
</dbReference>
<sequence length="320" mass="36002">MILFCASSEKITERAPWIAQLRKYTVDDSFSTAILISPRHAIALSTELIDYQWEQHTKYNSNKWAYEYNFDHFVNNEKEPYDARECKNNVIEFSKKHIFNLYIRLYCPGCNYFNEVFSNVTSVHFFGVCKPGKRPQFLALLEMSTSSVDGDKHQMPSSPMPICLAQSDVKAGEAVEEHYTGKGRSGAYHLEPHIATLKESNSSKLVTVGCQNPSYEYMSVCVYSNCSFNKGGFVKKIDGKHTLLGMNSDPAGLPRTCDLPDNAVSVAFFKDKICEYSGVCKGAMEEPAKEESTDNDASTAIPRSIIPILVILISILIFRF</sequence>
<accession>E3M1D0</accession>
<dbReference type="OrthoDB" id="5900253at2759"/>
<dbReference type="PANTHER" id="PTHR34005">
    <property type="entry name" value="PROTEIN CBG15054-RELATED"/>
    <property type="match status" value="1"/>
</dbReference>
<dbReference type="eggNOG" id="ENOG502TK12">
    <property type="taxonomic scope" value="Eukaryota"/>
</dbReference>
<dbReference type="PROSITE" id="PS50003">
    <property type="entry name" value="PH_DOMAIN"/>
    <property type="match status" value="1"/>
</dbReference>
<evidence type="ECO:0000259" key="1">
    <source>
        <dbReference type="PROSITE" id="PS50003"/>
    </source>
</evidence>
<evidence type="ECO:0000313" key="2">
    <source>
        <dbReference type="EMBL" id="EFO88638.1"/>
    </source>
</evidence>
<feature type="domain" description="PH" evidence="1">
    <location>
        <begin position="1"/>
        <end position="26"/>
    </location>
</feature>
<dbReference type="Pfam" id="PF03761">
    <property type="entry name" value="DUF316"/>
    <property type="match status" value="1"/>
</dbReference>
<reference evidence="2" key="1">
    <citation type="submission" date="2007-07" db="EMBL/GenBank/DDBJ databases">
        <title>PCAP assembly of the Caenorhabditis remanei genome.</title>
        <authorList>
            <consortium name="The Caenorhabditis remanei Sequencing Consortium"/>
            <person name="Wilson R.K."/>
        </authorList>
    </citation>
    <scope>NUCLEOTIDE SEQUENCE [LARGE SCALE GENOMIC DNA]</scope>
    <source>
        <strain evidence="2">PB4641</strain>
    </source>
</reference>
<dbReference type="HOGENOM" id="CLU_809477_0_0_1"/>
<dbReference type="Proteomes" id="UP000008281">
    <property type="component" value="Unassembled WGS sequence"/>
</dbReference>